<gene>
    <name evidence="1" type="ORF">CNX70_07895</name>
</gene>
<dbReference type="Proteomes" id="UP000218437">
    <property type="component" value="Chromosome"/>
</dbReference>
<evidence type="ECO:0000313" key="2">
    <source>
        <dbReference type="Proteomes" id="UP000218437"/>
    </source>
</evidence>
<name>A0A290WTA5_9BURK</name>
<organism evidence="1 2">
    <name type="scientific">Janthinobacterium svalbardensis</name>
    <dbReference type="NCBI Taxonomy" id="368607"/>
    <lineage>
        <taxon>Bacteria</taxon>
        <taxon>Pseudomonadati</taxon>
        <taxon>Pseudomonadota</taxon>
        <taxon>Betaproteobacteria</taxon>
        <taxon>Burkholderiales</taxon>
        <taxon>Oxalobacteraceae</taxon>
        <taxon>Janthinobacterium</taxon>
    </lineage>
</organism>
<accession>A0A290WTA5</accession>
<dbReference type="RefSeq" id="WP_096234255.1">
    <property type="nucleotide sequence ID" value="NZ_CP023422.1"/>
</dbReference>
<keyword evidence="2" id="KW-1185">Reference proteome</keyword>
<evidence type="ECO:0000313" key="1">
    <source>
        <dbReference type="EMBL" id="ATD60122.1"/>
    </source>
</evidence>
<proteinExistence type="predicted"/>
<dbReference type="KEGG" id="jsv:CNX70_07895"/>
<reference evidence="1 2" key="1">
    <citation type="submission" date="2017-09" db="EMBL/GenBank/DDBJ databases">
        <title>Complete genome sequence of Janthinobacterium svalbardensis PAMC 27463.</title>
        <authorList>
            <person name="Cho Y.-J."/>
            <person name="Cho A."/>
            <person name="Kim O.-S."/>
            <person name="Lee J.-I."/>
        </authorList>
    </citation>
    <scope>NUCLEOTIDE SEQUENCE [LARGE SCALE GENOMIC DNA]</scope>
    <source>
        <strain evidence="1 2">PAMC 27463</strain>
    </source>
</reference>
<protein>
    <submittedName>
        <fullName evidence="1">Uncharacterized protein</fullName>
    </submittedName>
</protein>
<dbReference type="EMBL" id="CP023422">
    <property type="protein sequence ID" value="ATD60122.1"/>
    <property type="molecule type" value="Genomic_DNA"/>
</dbReference>
<dbReference type="AlphaFoldDB" id="A0A290WTA5"/>
<sequence>MNTYSTRFLATCPNNGEHILYDLVIDSTAVIMVEHIVTATRMIRTGYHETIADALHKQFGGRQVLMAHHHGVDIKTVRGGA</sequence>